<dbReference type="InterPro" id="IPR032466">
    <property type="entry name" value="Metal_Hydrolase"/>
</dbReference>
<dbReference type="Gene3D" id="3.20.20.140">
    <property type="entry name" value="Metal-dependent hydrolases"/>
    <property type="match status" value="1"/>
</dbReference>
<dbReference type="SUPFAM" id="SSF51556">
    <property type="entry name" value="Metallo-dependent hydrolases"/>
    <property type="match status" value="1"/>
</dbReference>
<feature type="domain" description="Amidohydrolase-related" evidence="1">
    <location>
        <begin position="70"/>
        <end position="350"/>
    </location>
</feature>
<organism evidence="2 3">
    <name type="scientific">Xaviernesmea oryzae</name>
    <dbReference type="NCBI Taxonomy" id="464029"/>
    <lineage>
        <taxon>Bacteria</taxon>
        <taxon>Pseudomonadati</taxon>
        <taxon>Pseudomonadota</taxon>
        <taxon>Alphaproteobacteria</taxon>
        <taxon>Hyphomicrobiales</taxon>
        <taxon>Rhizobiaceae</taxon>
        <taxon>Rhizobium/Agrobacterium group</taxon>
        <taxon>Xaviernesmea</taxon>
    </lineage>
</organism>
<keyword evidence="3" id="KW-1185">Reference proteome</keyword>
<proteinExistence type="predicted"/>
<name>A0A1Q9AYW8_9HYPH</name>
<dbReference type="EMBL" id="MKIP01000034">
    <property type="protein sequence ID" value="OLP60892.1"/>
    <property type="molecule type" value="Genomic_DNA"/>
</dbReference>
<dbReference type="InterPro" id="IPR011059">
    <property type="entry name" value="Metal-dep_hydrolase_composite"/>
</dbReference>
<dbReference type="InterPro" id="IPR006680">
    <property type="entry name" value="Amidohydro-rel"/>
</dbReference>
<sequence>MSDATSSPAPAPSRLLIRNLGPVLSGDLAQPLLDADAILIEEGRILAVGRESDLGSSGVTQLIDAKGSGIMPGMIDNHAHPVMGDWTPRQNQLGWIDSTYHGGVTTLVSAGEVHLPGRPRDVIGVKALAITAQRAFSAFSPTGMKVLAGALILEHGLEEKDFAELAEAGVTLVGEVGLGTVKDGPTGRKMIDWARRYGMTSMTHTGGHSIPGSARIGAEVVLEVDADVAAHMNGGPTALPEAELRLICEESKRGLEIVHNGNLRAGLFVLDTVRQVGALDRLVLGTDGPAGSGVQPLGMLRLVTMLASLGDVAPAEAFCFATGNVARLRGLEDRGRIAPGLAADLVFIDQAMGGAGEDLLHSITLGNMPGIGMILTDGVPRIGRSRNTPPSIRVPESLPA</sequence>
<dbReference type="GO" id="GO:0016810">
    <property type="term" value="F:hydrolase activity, acting on carbon-nitrogen (but not peptide) bonds"/>
    <property type="evidence" value="ECO:0007669"/>
    <property type="project" value="InterPro"/>
</dbReference>
<dbReference type="PANTHER" id="PTHR43135:SF3">
    <property type="entry name" value="ALPHA-D-RIBOSE 1-METHYLPHOSPHONATE 5-TRIPHOSPHATE DIPHOSPHATASE"/>
    <property type="match status" value="1"/>
</dbReference>
<protein>
    <submittedName>
        <fullName evidence="2">Enamidase</fullName>
    </submittedName>
</protein>
<dbReference type="Proteomes" id="UP000186364">
    <property type="component" value="Unassembled WGS sequence"/>
</dbReference>
<dbReference type="PANTHER" id="PTHR43135">
    <property type="entry name" value="ALPHA-D-RIBOSE 1-METHYLPHOSPHONATE 5-TRIPHOSPHATE DIPHOSPHATASE"/>
    <property type="match status" value="1"/>
</dbReference>
<reference evidence="2 3" key="1">
    <citation type="submission" date="2016-09" db="EMBL/GenBank/DDBJ databases">
        <title>Rhizobium sp. nov., a novel species isolated from the rice rhizosphere.</title>
        <authorList>
            <person name="Zhao J."/>
            <person name="Zhang X."/>
        </authorList>
    </citation>
    <scope>NUCLEOTIDE SEQUENCE [LARGE SCALE GENOMIC DNA]</scope>
    <source>
        <strain evidence="2 3">1.7048</strain>
    </source>
</reference>
<dbReference type="InterPro" id="IPR051781">
    <property type="entry name" value="Metallo-dep_Hydrolase"/>
</dbReference>
<dbReference type="OrthoDB" id="9765769at2"/>
<evidence type="ECO:0000259" key="1">
    <source>
        <dbReference type="Pfam" id="PF01979"/>
    </source>
</evidence>
<dbReference type="SUPFAM" id="SSF51338">
    <property type="entry name" value="Composite domain of metallo-dependent hydrolases"/>
    <property type="match status" value="1"/>
</dbReference>
<accession>A0A1Q9AYW8</accession>
<comment type="caution">
    <text evidence="2">The sequence shown here is derived from an EMBL/GenBank/DDBJ whole genome shotgun (WGS) entry which is preliminary data.</text>
</comment>
<gene>
    <name evidence="2" type="ORF">BJF93_02115</name>
</gene>
<dbReference type="Gene3D" id="2.30.40.10">
    <property type="entry name" value="Urease, subunit C, domain 1"/>
    <property type="match status" value="1"/>
</dbReference>
<dbReference type="RefSeq" id="WP_075626785.1">
    <property type="nucleotide sequence ID" value="NZ_FOAM01000006.1"/>
</dbReference>
<evidence type="ECO:0000313" key="3">
    <source>
        <dbReference type="Proteomes" id="UP000186364"/>
    </source>
</evidence>
<dbReference type="CDD" id="cd01292">
    <property type="entry name" value="metallo-dependent_hydrolases"/>
    <property type="match status" value="1"/>
</dbReference>
<dbReference type="AlphaFoldDB" id="A0A1Q9AYW8"/>
<evidence type="ECO:0000313" key="2">
    <source>
        <dbReference type="EMBL" id="OLP60892.1"/>
    </source>
</evidence>
<dbReference type="Pfam" id="PF01979">
    <property type="entry name" value="Amidohydro_1"/>
    <property type="match status" value="1"/>
</dbReference>